<evidence type="ECO:0000313" key="3">
    <source>
        <dbReference type="Proteomes" id="UP000030742"/>
    </source>
</evidence>
<evidence type="ECO:0000313" key="2">
    <source>
        <dbReference type="EMBL" id="ERL85107.1"/>
    </source>
</evidence>
<dbReference type="OrthoDB" id="15743at2759"/>
<dbReference type="InterPro" id="IPR029027">
    <property type="entry name" value="Single_a-helix_sf"/>
</dbReference>
<dbReference type="EMBL" id="KB631661">
    <property type="protein sequence ID" value="ERL85107.1"/>
    <property type="molecule type" value="Genomic_DNA"/>
</dbReference>
<dbReference type="PANTHER" id="PTHR15420">
    <property type="entry name" value="UBIQUINOL-CYTOCHROME C REDUCTASE COMPLEX 6.4 KD PROTEIN"/>
    <property type="match status" value="1"/>
</dbReference>
<dbReference type="InterPro" id="IPR015089">
    <property type="entry name" value="UQCR"/>
</dbReference>
<organism evidence="2 3">
    <name type="scientific">Dendroctonus ponderosae</name>
    <name type="common">Mountain pine beetle</name>
    <dbReference type="NCBI Taxonomy" id="77166"/>
    <lineage>
        <taxon>Eukaryota</taxon>
        <taxon>Metazoa</taxon>
        <taxon>Ecdysozoa</taxon>
        <taxon>Arthropoda</taxon>
        <taxon>Hexapoda</taxon>
        <taxon>Insecta</taxon>
        <taxon>Pterygota</taxon>
        <taxon>Neoptera</taxon>
        <taxon>Endopterygota</taxon>
        <taxon>Coleoptera</taxon>
        <taxon>Polyphaga</taxon>
        <taxon>Cucujiformia</taxon>
        <taxon>Curculionidae</taxon>
        <taxon>Scolytinae</taxon>
        <taxon>Dendroctonus</taxon>
    </lineage>
</organism>
<dbReference type="Gene3D" id="1.20.5.220">
    <property type="match status" value="1"/>
</dbReference>
<reference evidence="2 3" key="1">
    <citation type="journal article" date="2013" name="Genome Biol.">
        <title>Draft genome of the mountain pine beetle, Dendroctonus ponderosae Hopkins, a major forest pest.</title>
        <authorList>
            <person name="Keeling C.I."/>
            <person name="Yuen M.M."/>
            <person name="Liao N.Y."/>
            <person name="Docking T.R."/>
            <person name="Chan S.K."/>
            <person name="Taylor G.A."/>
            <person name="Palmquist D.L."/>
            <person name="Jackman S.D."/>
            <person name="Nguyen A."/>
            <person name="Li M."/>
            <person name="Henderson H."/>
            <person name="Janes J.K."/>
            <person name="Zhao Y."/>
            <person name="Pandoh P."/>
            <person name="Moore R."/>
            <person name="Sperling F.A."/>
            <person name="Huber D.P."/>
            <person name="Birol I."/>
            <person name="Jones S.J."/>
            <person name="Bohlmann J."/>
        </authorList>
    </citation>
    <scope>NUCLEOTIDE SEQUENCE</scope>
</reference>
<dbReference type="STRING" id="77166.U4TWC9"/>
<sequence length="114" mass="13036">MGSDRHSSKSSLGLSDGFRKKPGKFPENPHVYEACEEIKKTCPEEKPKTFWSSMGDYPRPFRTFGPKQFEALSQYKGSVLAYGLATFLGTIYLCEWKAVLQYLPYYNGVYARDD</sequence>
<dbReference type="AlphaFoldDB" id="U4TWC9"/>
<feature type="region of interest" description="Disordered" evidence="1">
    <location>
        <begin position="1"/>
        <end position="27"/>
    </location>
</feature>
<dbReference type="GO" id="GO:0005743">
    <property type="term" value="C:mitochondrial inner membrane"/>
    <property type="evidence" value="ECO:0007669"/>
    <property type="project" value="TreeGrafter"/>
</dbReference>
<protein>
    <submittedName>
        <fullName evidence="2">Uncharacterized protein</fullName>
    </submittedName>
</protein>
<proteinExistence type="predicted"/>
<gene>
    <name evidence="2" type="ORF">D910_02529</name>
</gene>
<name>U4TWC9_DENPD</name>
<evidence type="ECO:0000256" key="1">
    <source>
        <dbReference type="SAM" id="MobiDB-lite"/>
    </source>
</evidence>
<dbReference type="PANTHER" id="PTHR15420:SF2">
    <property type="entry name" value="CYTOCHROME B-C1 COMPLEX SUBUNIT 10"/>
    <property type="match status" value="1"/>
</dbReference>
<dbReference type="GO" id="GO:0006122">
    <property type="term" value="P:mitochondrial electron transport, ubiquinol to cytochrome c"/>
    <property type="evidence" value="ECO:0007669"/>
    <property type="project" value="InterPro"/>
</dbReference>
<accession>U4TWC9</accession>
<dbReference type="Proteomes" id="UP000030742">
    <property type="component" value="Unassembled WGS sequence"/>
</dbReference>
<dbReference type="SUPFAM" id="SSF81518">
    <property type="entry name" value="Subunit XI (6.4 kDa protein) of cytochrome bc1 complex (Ubiquinol-cytochrome c reductase)"/>
    <property type="match status" value="1"/>
</dbReference>
<dbReference type="Pfam" id="PF08997">
    <property type="entry name" value="UCR_6-4kD"/>
    <property type="match status" value="1"/>
</dbReference>